<protein>
    <submittedName>
        <fullName evidence="2">GRAM domain-containing protein</fullName>
    </submittedName>
</protein>
<keyword evidence="3" id="KW-1185">Reference proteome</keyword>
<sequence length="102" mass="11582">MTIHETNQEQFNVAANLFRGLESVGGKMKITDTEIIFTPHKINVQSNPLTINISDIKEVDKRNTFFIVPNGISVVVKSGEEYKFVVNNRQKIITHLNEQLVV</sequence>
<dbReference type="Proteomes" id="UP001596170">
    <property type="component" value="Unassembled WGS sequence"/>
</dbReference>
<comment type="caution">
    <text evidence="2">The sequence shown here is derived from an EMBL/GenBank/DDBJ whole genome shotgun (WGS) entry which is preliminary data.</text>
</comment>
<dbReference type="Pfam" id="PF02893">
    <property type="entry name" value="GRAM"/>
    <property type="match status" value="1"/>
</dbReference>
<reference evidence="3" key="1">
    <citation type="journal article" date="2019" name="Int. J. Syst. Evol. Microbiol.">
        <title>The Global Catalogue of Microorganisms (GCM) 10K type strain sequencing project: providing services to taxonomists for standard genome sequencing and annotation.</title>
        <authorList>
            <consortium name="The Broad Institute Genomics Platform"/>
            <consortium name="The Broad Institute Genome Sequencing Center for Infectious Disease"/>
            <person name="Wu L."/>
            <person name="Ma J."/>
        </authorList>
    </citation>
    <scope>NUCLEOTIDE SEQUENCE [LARGE SCALE GENOMIC DNA]</scope>
    <source>
        <strain evidence="3">CCUG 54527</strain>
    </source>
</reference>
<feature type="domain" description="GRAM" evidence="1">
    <location>
        <begin position="23"/>
        <end position="89"/>
    </location>
</feature>
<proteinExistence type="predicted"/>
<gene>
    <name evidence="2" type="ORF">ACFPYN_04540</name>
</gene>
<name>A0ABW1L687_9BACL</name>
<organism evidence="2 3">
    <name type="scientific">Paenisporosarcina macmurdoensis</name>
    <dbReference type="NCBI Taxonomy" id="212659"/>
    <lineage>
        <taxon>Bacteria</taxon>
        <taxon>Bacillati</taxon>
        <taxon>Bacillota</taxon>
        <taxon>Bacilli</taxon>
        <taxon>Bacillales</taxon>
        <taxon>Caryophanaceae</taxon>
        <taxon>Paenisporosarcina</taxon>
    </lineage>
</organism>
<accession>A0ABW1L687</accession>
<evidence type="ECO:0000313" key="2">
    <source>
        <dbReference type="EMBL" id="MFC6038721.1"/>
    </source>
</evidence>
<dbReference type="InterPro" id="IPR004182">
    <property type="entry name" value="GRAM"/>
</dbReference>
<dbReference type="RefSeq" id="WP_377732805.1">
    <property type="nucleotide sequence ID" value="NZ_JBHSRI010000003.1"/>
</dbReference>
<evidence type="ECO:0000259" key="1">
    <source>
        <dbReference type="Pfam" id="PF02893"/>
    </source>
</evidence>
<dbReference type="Gene3D" id="2.30.29.30">
    <property type="entry name" value="Pleckstrin-homology domain (PH domain)/Phosphotyrosine-binding domain (PTB)"/>
    <property type="match status" value="1"/>
</dbReference>
<dbReference type="EMBL" id="JBHSRI010000003">
    <property type="protein sequence ID" value="MFC6038721.1"/>
    <property type="molecule type" value="Genomic_DNA"/>
</dbReference>
<evidence type="ECO:0000313" key="3">
    <source>
        <dbReference type="Proteomes" id="UP001596170"/>
    </source>
</evidence>
<dbReference type="InterPro" id="IPR011993">
    <property type="entry name" value="PH-like_dom_sf"/>
</dbReference>